<organism evidence="1 2">
    <name type="scientific">Artomyces pyxidatus</name>
    <dbReference type="NCBI Taxonomy" id="48021"/>
    <lineage>
        <taxon>Eukaryota</taxon>
        <taxon>Fungi</taxon>
        <taxon>Dikarya</taxon>
        <taxon>Basidiomycota</taxon>
        <taxon>Agaricomycotina</taxon>
        <taxon>Agaricomycetes</taxon>
        <taxon>Russulales</taxon>
        <taxon>Auriscalpiaceae</taxon>
        <taxon>Artomyces</taxon>
    </lineage>
</organism>
<evidence type="ECO:0000313" key="2">
    <source>
        <dbReference type="Proteomes" id="UP000814140"/>
    </source>
</evidence>
<reference evidence="1" key="1">
    <citation type="submission" date="2021-03" db="EMBL/GenBank/DDBJ databases">
        <authorList>
            <consortium name="DOE Joint Genome Institute"/>
            <person name="Ahrendt S."/>
            <person name="Looney B.P."/>
            <person name="Miyauchi S."/>
            <person name="Morin E."/>
            <person name="Drula E."/>
            <person name="Courty P.E."/>
            <person name="Chicoki N."/>
            <person name="Fauchery L."/>
            <person name="Kohler A."/>
            <person name="Kuo A."/>
            <person name="Labutti K."/>
            <person name="Pangilinan J."/>
            <person name="Lipzen A."/>
            <person name="Riley R."/>
            <person name="Andreopoulos W."/>
            <person name="He G."/>
            <person name="Johnson J."/>
            <person name="Barry K.W."/>
            <person name="Grigoriev I.V."/>
            <person name="Nagy L."/>
            <person name="Hibbett D."/>
            <person name="Henrissat B."/>
            <person name="Matheny P.B."/>
            <person name="Labbe J."/>
            <person name="Martin F."/>
        </authorList>
    </citation>
    <scope>NUCLEOTIDE SEQUENCE</scope>
    <source>
        <strain evidence="1">HHB10654</strain>
    </source>
</reference>
<reference evidence="1" key="2">
    <citation type="journal article" date="2022" name="New Phytol.">
        <title>Evolutionary transition to the ectomycorrhizal habit in the genomes of a hyperdiverse lineage of mushroom-forming fungi.</title>
        <authorList>
            <person name="Looney B."/>
            <person name="Miyauchi S."/>
            <person name="Morin E."/>
            <person name="Drula E."/>
            <person name="Courty P.E."/>
            <person name="Kohler A."/>
            <person name="Kuo A."/>
            <person name="LaButti K."/>
            <person name="Pangilinan J."/>
            <person name="Lipzen A."/>
            <person name="Riley R."/>
            <person name="Andreopoulos W."/>
            <person name="He G."/>
            <person name="Johnson J."/>
            <person name="Nolan M."/>
            <person name="Tritt A."/>
            <person name="Barry K.W."/>
            <person name="Grigoriev I.V."/>
            <person name="Nagy L.G."/>
            <person name="Hibbett D."/>
            <person name="Henrissat B."/>
            <person name="Matheny P.B."/>
            <person name="Labbe J."/>
            <person name="Martin F.M."/>
        </authorList>
    </citation>
    <scope>NUCLEOTIDE SEQUENCE</scope>
    <source>
        <strain evidence="1">HHB10654</strain>
    </source>
</reference>
<evidence type="ECO:0000313" key="1">
    <source>
        <dbReference type="EMBL" id="KAI0060828.1"/>
    </source>
</evidence>
<gene>
    <name evidence="1" type="ORF">BV25DRAFT_1953942</name>
</gene>
<keyword evidence="1" id="KW-0378">Hydrolase</keyword>
<dbReference type="EMBL" id="MU277216">
    <property type="protein sequence ID" value="KAI0060828.1"/>
    <property type="molecule type" value="Genomic_DNA"/>
</dbReference>
<keyword evidence="2" id="KW-1185">Reference proteome</keyword>
<protein>
    <submittedName>
        <fullName evidence="1">Carbon-nitrogen hydrolase</fullName>
    </submittedName>
</protein>
<proteinExistence type="predicted"/>
<name>A0ACB8SX51_9AGAM</name>
<accession>A0ACB8SX51</accession>
<dbReference type="Proteomes" id="UP000814140">
    <property type="component" value="Unassembled WGS sequence"/>
</dbReference>
<comment type="caution">
    <text evidence="1">The sequence shown here is derived from an EMBL/GenBank/DDBJ whole genome shotgun (WGS) entry which is preliminary data.</text>
</comment>
<sequence length="309" mass="33938">MSTALPAPEFKPFNLALIQLGQITADKSANLKHARSMIQKAASGEGIGEVKGKPDIIVLPECFNSPYGHVHFPVYAETIGFKHGQAYDVQSSVSESVKMLSEAAKEAGVWLLGGSIPERDASDDKLYNTATVYSPQGELVAIHRKVHLFDIDIPGKIKFKESETLTGGSTTSFFDTEFARIGLGICYDVRFPELAAISARQGCQVLIYPGAFNTTTGPLHWELLQRARAVDNQVYFSMCSPARDLTAKYHAWGHTLVMDPMGVKLIEAEDGEYILHVHIDPKAFHEARAGIPVTTQRRFDVYPDVSKGL</sequence>